<dbReference type="GO" id="GO:0003677">
    <property type="term" value="F:DNA binding"/>
    <property type="evidence" value="ECO:0007669"/>
    <property type="project" value="UniProtKB-KW"/>
</dbReference>
<accession>A0A512DCQ2</accession>
<dbReference type="SUPFAM" id="SSF46894">
    <property type="entry name" value="C-terminal effector domain of the bipartite response regulators"/>
    <property type="match status" value="1"/>
</dbReference>
<evidence type="ECO:0000313" key="7">
    <source>
        <dbReference type="Proteomes" id="UP000321181"/>
    </source>
</evidence>
<organism evidence="6 7">
    <name type="scientific">Cellulomonas aerilata</name>
    <dbReference type="NCBI Taxonomy" id="515326"/>
    <lineage>
        <taxon>Bacteria</taxon>
        <taxon>Bacillati</taxon>
        <taxon>Actinomycetota</taxon>
        <taxon>Actinomycetes</taxon>
        <taxon>Micrococcales</taxon>
        <taxon>Cellulomonadaceae</taxon>
        <taxon>Cellulomonas</taxon>
    </lineage>
</organism>
<evidence type="ECO:0000256" key="1">
    <source>
        <dbReference type="ARBA" id="ARBA00022553"/>
    </source>
</evidence>
<dbReference type="InterPro" id="IPR058245">
    <property type="entry name" value="NreC/VraR/RcsB-like_REC"/>
</dbReference>
<dbReference type="PANTHER" id="PTHR43214">
    <property type="entry name" value="TWO-COMPONENT RESPONSE REGULATOR"/>
    <property type="match status" value="1"/>
</dbReference>
<keyword evidence="1 3" id="KW-0597">Phosphoprotein</keyword>
<sequence length="207" mass="22526">MIRVVLVDDHRLVRAGLQSLLDSTDDLQVVGAASDGAEALALVAELTPDIVLMDLSMPGMDGVEATRRITALGLDVQILVLTSFSEGDRVRRTLDAGAVGYLLKDSDPEELLRGVRAVVRGESPLDPRAARAMLQARPVARGEDLTDREREVLELITRGMANKQIARALHISDSTVKAHVGSIFQRIGVTDRTSAALWAERNLRTQR</sequence>
<feature type="modified residue" description="4-aspartylphosphate" evidence="3">
    <location>
        <position position="54"/>
    </location>
</feature>
<feature type="domain" description="HTH luxR-type" evidence="4">
    <location>
        <begin position="138"/>
        <end position="203"/>
    </location>
</feature>
<dbReference type="EMBL" id="BJYY01000013">
    <property type="protein sequence ID" value="GEO34243.1"/>
    <property type="molecule type" value="Genomic_DNA"/>
</dbReference>
<comment type="caution">
    <text evidence="6">The sequence shown here is derived from an EMBL/GenBank/DDBJ whole genome shotgun (WGS) entry which is preliminary data.</text>
</comment>
<dbReference type="Proteomes" id="UP000321181">
    <property type="component" value="Unassembled WGS sequence"/>
</dbReference>
<evidence type="ECO:0000259" key="5">
    <source>
        <dbReference type="PROSITE" id="PS50110"/>
    </source>
</evidence>
<dbReference type="RefSeq" id="WP_146903450.1">
    <property type="nucleotide sequence ID" value="NZ_BAAARM010000003.1"/>
</dbReference>
<dbReference type="OrthoDB" id="9808843at2"/>
<dbReference type="Pfam" id="PF00196">
    <property type="entry name" value="GerE"/>
    <property type="match status" value="1"/>
</dbReference>
<dbReference type="AlphaFoldDB" id="A0A512DCQ2"/>
<feature type="domain" description="Response regulatory" evidence="5">
    <location>
        <begin position="3"/>
        <end position="119"/>
    </location>
</feature>
<evidence type="ECO:0000259" key="4">
    <source>
        <dbReference type="PROSITE" id="PS50043"/>
    </source>
</evidence>
<keyword evidence="2 6" id="KW-0238">DNA-binding</keyword>
<dbReference type="InterPro" id="IPR016032">
    <property type="entry name" value="Sig_transdc_resp-reg_C-effctor"/>
</dbReference>
<protein>
    <submittedName>
        <fullName evidence="6">DNA-binding response regulator</fullName>
    </submittedName>
</protein>
<dbReference type="Gene3D" id="3.40.50.2300">
    <property type="match status" value="1"/>
</dbReference>
<dbReference type="PANTHER" id="PTHR43214:SF43">
    <property type="entry name" value="TWO-COMPONENT RESPONSE REGULATOR"/>
    <property type="match status" value="1"/>
</dbReference>
<dbReference type="GO" id="GO:0006355">
    <property type="term" value="P:regulation of DNA-templated transcription"/>
    <property type="evidence" value="ECO:0007669"/>
    <property type="project" value="InterPro"/>
</dbReference>
<dbReference type="CDD" id="cd06170">
    <property type="entry name" value="LuxR_C_like"/>
    <property type="match status" value="1"/>
</dbReference>
<evidence type="ECO:0000313" key="6">
    <source>
        <dbReference type="EMBL" id="GEO34243.1"/>
    </source>
</evidence>
<gene>
    <name evidence="6" type="ORF">CAE01nite_19680</name>
</gene>
<dbReference type="InterPro" id="IPR000792">
    <property type="entry name" value="Tscrpt_reg_LuxR_C"/>
</dbReference>
<keyword evidence="7" id="KW-1185">Reference proteome</keyword>
<name>A0A512DCQ2_9CELL</name>
<dbReference type="GO" id="GO:0000160">
    <property type="term" value="P:phosphorelay signal transduction system"/>
    <property type="evidence" value="ECO:0007669"/>
    <property type="project" value="InterPro"/>
</dbReference>
<dbReference type="CDD" id="cd17535">
    <property type="entry name" value="REC_NarL-like"/>
    <property type="match status" value="1"/>
</dbReference>
<dbReference type="InterPro" id="IPR011006">
    <property type="entry name" value="CheY-like_superfamily"/>
</dbReference>
<evidence type="ECO:0000256" key="3">
    <source>
        <dbReference type="PROSITE-ProRule" id="PRU00169"/>
    </source>
</evidence>
<reference evidence="6 7" key="1">
    <citation type="submission" date="2019-07" db="EMBL/GenBank/DDBJ databases">
        <title>Whole genome shotgun sequence of Cellulomonas aerilata NBRC 106308.</title>
        <authorList>
            <person name="Hosoyama A."/>
            <person name="Uohara A."/>
            <person name="Ohji S."/>
            <person name="Ichikawa N."/>
        </authorList>
    </citation>
    <scope>NUCLEOTIDE SEQUENCE [LARGE SCALE GENOMIC DNA]</scope>
    <source>
        <strain evidence="6 7">NBRC 106308</strain>
    </source>
</reference>
<dbReference type="PROSITE" id="PS50043">
    <property type="entry name" value="HTH_LUXR_2"/>
    <property type="match status" value="1"/>
</dbReference>
<dbReference type="PROSITE" id="PS50110">
    <property type="entry name" value="RESPONSE_REGULATORY"/>
    <property type="match status" value="1"/>
</dbReference>
<dbReference type="PROSITE" id="PS00622">
    <property type="entry name" value="HTH_LUXR_1"/>
    <property type="match status" value="1"/>
</dbReference>
<dbReference type="Pfam" id="PF00072">
    <property type="entry name" value="Response_reg"/>
    <property type="match status" value="1"/>
</dbReference>
<dbReference type="InterPro" id="IPR001789">
    <property type="entry name" value="Sig_transdc_resp-reg_receiver"/>
</dbReference>
<dbReference type="SUPFAM" id="SSF52172">
    <property type="entry name" value="CheY-like"/>
    <property type="match status" value="1"/>
</dbReference>
<evidence type="ECO:0000256" key="2">
    <source>
        <dbReference type="ARBA" id="ARBA00023125"/>
    </source>
</evidence>
<dbReference type="InterPro" id="IPR039420">
    <property type="entry name" value="WalR-like"/>
</dbReference>
<dbReference type="SMART" id="SM00448">
    <property type="entry name" value="REC"/>
    <property type="match status" value="1"/>
</dbReference>
<proteinExistence type="predicted"/>
<dbReference type="SMART" id="SM00421">
    <property type="entry name" value="HTH_LUXR"/>
    <property type="match status" value="1"/>
</dbReference>
<dbReference type="PRINTS" id="PR00038">
    <property type="entry name" value="HTHLUXR"/>
</dbReference>